<dbReference type="AlphaFoldDB" id="H0EUH4"/>
<comment type="similarity">
    <text evidence="1">Belongs to the short-chain dehydrogenases/reductases (SDR) family.</text>
</comment>
<dbReference type="PRINTS" id="PR00081">
    <property type="entry name" value="GDHRDH"/>
</dbReference>
<protein>
    <submittedName>
        <fullName evidence="3">Putative Uncharacterized oxidoreductase yusZ</fullName>
    </submittedName>
</protein>
<dbReference type="InParanoid" id="H0EUH4"/>
<gene>
    <name evidence="3" type="ORF">M7I_6400</name>
</gene>
<dbReference type="InterPro" id="IPR051911">
    <property type="entry name" value="SDR_oxidoreductase"/>
</dbReference>
<dbReference type="Pfam" id="PF00106">
    <property type="entry name" value="adh_short"/>
    <property type="match status" value="1"/>
</dbReference>
<keyword evidence="4" id="KW-1185">Reference proteome</keyword>
<dbReference type="PANTHER" id="PTHR43976:SF16">
    <property type="entry name" value="SHORT-CHAIN DEHYDROGENASE_REDUCTASE FAMILY PROTEIN"/>
    <property type="match status" value="1"/>
</dbReference>
<dbReference type="CDD" id="cd05374">
    <property type="entry name" value="17beta-HSD-like_SDR_c"/>
    <property type="match status" value="1"/>
</dbReference>
<reference evidence="3 4" key="1">
    <citation type="journal article" date="2012" name="Eukaryot. Cell">
        <title>Genome sequence of the fungus Glarea lozoyensis: the first genome sequence of a species from the Helotiaceae family.</title>
        <authorList>
            <person name="Youssar L."/>
            <person name="Gruening B.A."/>
            <person name="Erxleben A."/>
            <person name="Guenther S."/>
            <person name="Huettel W."/>
        </authorList>
    </citation>
    <scope>NUCLEOTIDE SEQUENCE [LARGE SCALE GENOMIC DNA]</scope>
    <source>
        <strain evidence="4">ATCC 74030 / MF5533</strain>
    </source>
</reference>
<dbReference type="HOGENOM" id="CLU_010194_2_9_1"/>
<evidence type="ECO:0000256" key="1">
    <source>
        <dbReference type="ARBA" id="ARBA00006484"/>
    </source>
</evidence>
<dbReference type="InterPro" id="IPR036291">
    <property type="entry name" value="NAD(P)-bd_dom_sf"/>
</dbReference>
<dbReference type="Proteomes" id="UP000005446">
    <property type="component" value="Unassembled WGS sequence"/>
</dbReference>
<name>H0EUH4_GLAL7</name>
<dbReference type="EMBL" id="AGUE01000171">
    <property type="protein sequence ID" value="EHK97817.1"/>
    <property type="molecule type" value="Genomic_DNA"/>
</dbReference>
<proteinExistence type="inferred from homology"/>
<dbReference type="InterPro" id="IPR002347">
    <property type="entry name" value="SDR_fam"/>
</dbReference>
<dbReference type="OrthoDB" id="1274115at2759"/>
<evidence type="ECO:0000313" key="4">
    <source>
        <dbReference type="Proteomes" id="UP000005446"/>
    </source>
</evidence>
<keyword evidence="2" id="KW-0560">Oxidoreductase</keyword>
<dbReference type="SUPFAM" id="SSF51735">
    <property type="entry name" value="NAD(P)-binding Rossmann-fold domains"/>
    <property type="match status" value="1"/>
</dbReference>
<dbReference type="GO" id="GO:0016491">
    <property type="term" value="F:oxidoreductase activity"/>
    <property type="evidence" value="ECO:0007669"/>
    <property type="project" value="UniProtKB-KW"/>
</dbReference>
<dbReference type="Gene3D" id="3.40.50.720">
    <property type="entry name" value="NAD(P)-binding Rossmann-like Domain"/>
    <property type="match status" value="1"/>
</dbReference>
<evidence type="ECO:0000313" key="3">
    <source>
        <dbReference type="EMBL" id="EHK97817.1"/>
    </source>
</evidence>
<evidence type="ECO:0000256" key="2">
    <source>
        <dbReference type="ARBA" id="ARBA00023002"/>
    </source>
</evidence>
<dbReference type="PANTHER" id="PTHR43976">
    <property type="entry name" value="SHORT CHAIN DEHYDROGENASE"/>
    <property type="match status" value="1"/>
</dbReference>
<comment type="caution">
    <text evidence="3">The sequence shown here is derived from an EMBL/GenBank/DDBJ whole genome shotgun (WGS) entry which is preliminary data.</text>
</comment>
<organism evidence="3 4">
    <name type="scientific">Glarea lozoyensis (strain ATCC 74030 / MF5533)</name>
    <dbReference type="NCBI Taxonomy" id="1104152"/>
    <lineage>
        <taxon>Eukaryota</taxon>
        <taxon>Fungi</taxon>
        <taxon>Dikarya</taxon>
        <taxon>Ascomycota</taxon>
        <taxon>Pezizomycotina</taxon>
        <taxon>Leotiomycetes</taxon>
        <taxon>Helotiales</taxon>
        <taxon>Helotiaceae</taxon>
        <taxon>Glarea</taxon>
    </lineage>
</organism>
<accession>H0EUH4</accession>
<sequence>MSPPVWFITAASSGFGKEIALNALKKGDRVIATGRSLSKLAEVKEAGAKTYALDVTSDLNTIKKIVAEAHAKYGRLDILVNSAGYILEAAIEEASPKESFDVFNTNVFGTLNVTRAVLPYMRTQRSGVIALFGSLGSWTGGPAFGLYAGTKWACSGLAESLKPEVAPFGIDVTVIEPGYFRSGFLNPGARILSAERIQEYEESAVGYVRGMLQETDGKQPGDVKKGCDVIVDVLTKRGVAEGREIPLRLVLGTDCQAAIREKLESTAKLLDDWQEIGARKFPFKFPSAVFMFRLSTD</sequence>